<proteinExistence type="predicted"/>
<feature type="transmembrane region" description="Helical" evidence="1">
    <location>
        <begin position="106"/>
        <end position="125"/>
    </location>
</feature>
<protein>
    <submittedName>
        <fullName evidence="3">GNAT family N-acetyltransferase</fullName>
    </submittedName>
</protein>
<dbReference type="CDD" id="cd04301">
    <property type="entry name" value="NAT_SF"/>
    <property type="match status" value="1"/>
</dbReference>
<keyword evidence="4" id="KW-1185">Reference proteome</keyword>
<dbReference type="Gene3D" id="3.40.630.30">
    <property type="match status" value="1"/>
</dbReference>
<gene>
    <name evidence="3" type="ORF">H8B06_01930</name>
</gene>
<evidence type="ECO:0000313" key="3">
    <source>
        <dbReference type="EMBL" id="MBD1431570.1"/>
    </source>
</evidence>
<evidence type="ECO:0000256" key="1">
    <source>
        <dbReference type="SAM" id="Phobius"/>
    </source>
</evidence>
<accession>A0ABR7YJU1</accession>
<sequence length="171" mass="19597">MTGFGNTILTADQILPLYEANAWSAAQKPVLLLKGLINSHSLITAWDGDIYPHLLVLPSYQGKGIGHLIMDKMQEIYKDFHMQMLTADGKAIDFYKKEKVNGNNLASLKTLLVMLLSFQFFRQLFKKLTPWELIITAKRFSSYDLDDKRKLIWLDYLFSFIIVACLVASFL</sequence>
<keyword evidence="1" id="KW-0472">Membrane</keyword>
<comment type="caution">
    <text evidence="3">The sequence shown here is derived from an EMBL/GenBank/DDBJ whole genome shotgun (WGS) entry which is preliminary data.</text>
</comment>
<evidence type="ECO:0000313" key="4">
    <source>
        <dbReference type="Proteomes" id="UP000602759"/>
    </source>
</evidence>
<dbReference type="InterPro" id="IPR000182">
    <property type="entry name" value="GNAT_dom"/>
</dbReference>
<feature type="transmembrane region" description="Helical" evidence="1">
    <location>
        <begin position="151"/>
        <end position="170"/>
    </location>
</feature>
<dbReference type="Pfam" id="PF13508">
    <property type="entry name" value="Acetyltransf_7"/>
    <property type="match status" value="1"/>
</dbReference>
<keyword evidence="1" id="KW-1133">Transmembrane helix</keyword>
<dbReference type="Proteomes" id="UP000602759">
    <property type="component" value="Unassembled WGS sequence"/>
</dbReference>
<evidence type="ECO:0000259" key="2">
    <source>
        <dbReference type="Pfam" id="PF13508"/>
    </source>
</evidence>
<feature type="domain" description="N-acetyltransferase" evidence="2">
    <location>
        <begin position="52"/>
        <end position="97"/>
    </location>
</feature>
<dbReference type="InterPro" id="IPR016181">
    <property type="entry name" value="Acyl_CoA_acyltransferase"/>
</dbReference>
<keyword evidence="1" id="KW-0812">Transmembrane</keyword>
<reference evidence="3 4" key="1">
    <citation type="submission" date="2020-08" db="EMBL/GenBank/DDBJ databases">
        <title>Sphingobacterium sp. DN00404 isolated from aquaculture water.</title>
        <authorList>
            <person name="Zhang M."/>
        </authorList>
    </citation>
    <scope>NUCLEOTIDE SEQUENCE [LARGE SCALE GENOMIC DNA]</scope>
    <source>
        <strain evidence="3 4">DN00404</strain>
    </source>
</reference>
<organism evidence="3 4">
    <name type="scientific">Sphingobacterium micropteri</name>
    <dbReference type="NCBI Taxonomy" id="2763501"/>
    <lineage>
        <taxon>Bacteria</taxon>
        <taxon>Pseudomonadati</taxon>
        <taxon>Bacteroidota</taxon>
        <taxon>Sphingobacteriia</taxon>
        <taxon>Sphingobacteriales</taxon>
        <taxon>Sphingobacteriaceae</taxon>
        <taxon>Sphingobacterium</taxon>
    </lineage>
</organism>
<dbReference type="SUPFAM" id="SSF55729">
    <property type="entry name" value="Acyl-CoA N-acyltransferases (Nat)"/>
    <property type="match status" value="1"/>
</dbReference>
<name>A0ABR7YJU1_9SPHI</name>
<dbReference type="EMBL" id="JACOIK010000001">
    <property type="protein sequence ID" value="MBD1431570.1"/>
    <property type="molecule type" value="Genomic_DNA"/>
</dbReference>